<comment type="caution">
    <text evidence="1">The sequence shown here is derived from an EMBL/GenBank/DDBJ whole genome shotgun (WGS) entry which is preliminary data.</text>
</comment>
<name>A0A6B4JK21_CLOBO</name>
<sequence>MAKEKKSVAFSTRFTESMDKALEELSDVKMLTKHDIVRIALAEYLLDHKWLIDENVKYKRDKSKLRYDDFDLITITSTNTDNSGKWVEGITFDDNDTPINFVKLVKIEVNIPLLKEKDKIPLLMEQLKNSSEEEKNQIEKQLMDLISSQFVEEYTLKYTEDGLKIKEDPKFQQYVERSVSEVIEEIRNPKK</sequence>
<evidence type="ECO:0000313" key="1">
    <source>
        <dbReference type="EMBL" id="NFV25085.1"/>
    </source>
</evidence>
<dbReference type="RefSeq" id="WP_003369953.1">
    <property type="nucleotide sequence ID" value="NZ_JACBBA010000001.1"/>
</dbReference>
<accession>A0A6B4JK21</accession>
<organism evidence="1 2">
    <name type="scientific">Clostridium botulinum</name>
    <dbReference type="NCBI Taxonomy" id="1491"/>
    <lineage>
        <taxon>Bacteria</taxon>
        <taxon>Bacillati</taxon>
        <taxon>Bacillota</taxon>
        <taxon>Clostridia</taxon>
        <taxon>Eubacteriales</taxon>
        <taxon>Clostridiaceae</taxon>
        <taxon>Clostridium</taxon>
    </lineage>
</organism>
<dbReference type="Proteomes" id="UP000486903">
    <property type="component" value="Unassembled WGS sequence"/>
</dbReference>
<proteinExistence type="predicted"/>
<gene>
    <name evidence="1" type="ORF">FDG31_02710</name>
</gene>
<reference evidence="1 2" key="1">
    <citation type="submission" date="2019-04" db="EMBL/GenBank/DDBJ databases">
        <title>Genome sequencing of Clostridium botulinum Groups I-IV and Clostridium butyricum.</title>
        <authorList>
            <person name="Brunt J."/>
            <person name="Van Vliet A.H.M."/>
            <person name="Stringer S.C."/>
            <person name="Carter A.T."/>
            <person name="Peck M.W."/>
        </authorList>
    </citation>
    <scope>NUCLEOTIDE SEQUENCE [LARGE SCALE GENOMIC DNA]</scope>
    <source>
        <strain evidence="1 2">BL81</strain>
    </source>
</reference>
<dbReference type="AlphaFoldDB" id="A0A6B4JK21"/>
<dbReference type="EMBL" id="SXFB01000001">
    <property type="protein sequence ID" value="NFV25085.1"/>
    <property type="molecule type" value="Genomic_DNA"/>
</dbReference>
<evidence type="ECO:0000313" key="2">
    <source>
        <dbReference type="Proteomes" id="UP000486903"/>
    </source>
</evidence>
<protein>
    <submittedName>
        <fullName evidence="1">Uncharacterized protein</fullName>
    </submittedName>
</protein>